<accession>A0A1B7X265</accession>
<reference evidence="1 2" key="1">
    <citation type="submission" date="2015-09" db="EMBL/GenBank/DDBJ databases">
        <title>Aphanizomenon flos-aquae WA102.</title>
        <authorList>
            <person name="Driscoll C."/>
        </authorList>
    </citation>
    <scope>NUCLEOTIDE SEQUENCE [LARGE SCALE GENOMIC DNA]</scope>
    <source>
        <strain evidence="1">WA102</strain>
    </source>
</reference>
<name>A0A1B7X265_APHFL</name>
<proteinExistence type="predicted"/>
<sequence length="70" mass="8283">MEIQELKAIIKESIREVLREERMLLCQVLIPYVSDEEQEELDEMLGSPSDYEDEELVDMTEWVKNGHKIS</sequence>
<comment type="caution">
    <text evidence="1">The sequence shown here is derived from an EMBL/GenBank/DDBJ whole genome shotgun (WGS) entry which is preliminary data.</text>
</comment>
<evidence type="ECO:0000313" key="2">
    <source>
        <dbReference type="Proteomes" id="UP000092093"/>
    </source>
</evidence>
<dbReference type="Proteomes" id="UP000092093">
    <property type="component" value="Unassembled WGS sequence"/>
</dbReference>
<dbReference type="AlphaFoldDB" id="A0A1B7X265"/>
<protein>
    <submittedName>
        <fullName evidence="1">Uncharacterized protein</fullName>
    </submittedName>
</protein>
<organism evidence="1 2">
    <name type="scientific">Aphanizomenon flos-aquae WA102</name>
    <dbReference type="NCBI Taxonomy" id="1710896"/>
    <lineage>
        <taxon>Bacteria</taxon>
        <taxon>Bacillati</taxon>
        <taxon>Cyanobacteriota</taxon>
        <taxon>Cyanophyceae</taxon>
        <taxon>Nostocales</taxon>
        <taxon>Aphanizomenonaceae</taxon>
        <taxon>Aphanizomenon</taxon>
    </lineage>
</organism>
<gene>
    <name evidence="1" type="ORF">AN484_12465</name>
</gene>
<evidence type="ECO:0000313" key="1">
    <source>
        <dbReference type="EMBL" id="OBQ43432.1"/>
    </source>
</evidence>
<dbReference type="PATRIC" id="fig|1710896.3.peg.1146"/>
<dbReference type="EMBL" id="LJOW01000055">
    <property type="protein sequence ID" value="OBQ43432.1"/>
    <property type="molecule type" value="Genomic_DNA"/>
</dbReference>